<proteinExistence type="inferred from homology"/>
<gene>
    <name evidence="3" type="primary">jg5291</name>
    <name evidence="3" type="ORF">PAEG_LOCUS10886</name>
</gene>
<comment type="caution">
    <text evidence="3">The sequence shown here is derived from an EMBL/GenBank/DDBJ whole genome shotgun (WGS) entry which is preliminary data.</text>
</comment>
<evidence type="ECO:0000313" key="3">
    <source>
        <dbReference type="EMBL" id="CAH2232666.1"/>
    </source>
</evidence>
<dbReference type="Proteomes" id="UP000838756">
    <property type="component" value="Unassembled WGS sequence"/>
</dbReference>
<dbReference type="InterPro" id="IPR036430">
    <property type="entry name" value="RNase_T2-like_sf"/>
</dbReference>
<accession>A0A8S4R723</accession>
<dbReference type="GO" id="GO:0003723">
    <property type="term" value="F:RNA binding"/>
    <property type="evidence" value="ECO:0007669"/>
    <property type="project" value="InterPro"/>
</dbReference>
<dbReference type="GO" id="GO:0033897">
    <property type="term" value="F:ribonuclease T2 activity"/>
    <property type="evidence" value="ECO:0007669"/>
    <property type="project" value="InterPro"/>
</dbReference>
<dbReference type="GO" id="GO:0006401">
    <property type="term" value="P:RNA catabolic process"/>
    <property type="evidence" value="ECO:0007669"/>
    <property type="project" value="TreeGrafter"/>
</dbReference>
<evidence type="ECO:0000313" key="4">
    <source>
        <dbReference type="Proteomes" id="UP000838756"/>
    </source>
</evidence>
<evidence type="ECO:0000256" key="1">
    <source>
        <dbReference type="ARBA" id="ARBA00007469"/>
    </source>
</evidence>
<dbReference type="PANTHER" id="PTHR11240:SF22">
    <property type="entry name" value="RIBONUCLEASE T2"/>
    <property type="match status" value="1"/>
</dbReference>
<dbReference type="SUPFAM" id="SSF55895">
    <property type="entry name" value="Ribonuclease Rh-like"/>
    <property type="match status" value="1"/>
</dbReference>
<name>A0A8S4R723_9NEOP</name>
<dbReference type="OrthoDB" id="435754at2759"/>
<sequence length="124" mass="14443">MGIKWLSQYSMSDILQAKNIVPSNTQKYSLVDINNAIKEKLGVDPVIECKKEDDENFISEIRICFTKDLEPTDCDGVVWSLNFYGQTILSNCDKSKDITYPHYISNSLITQLHRLIYWLQWFTL</sequence>
<protein>
    <submittedName>
        <fullName evidence="3">Jg5291 protein</fullName>
    </submittedName>
</protein>
<dbReference type="EMBL" id="CAKXAJ010024914">
    <property type="protein sequence ID" value="CAH2232666.1"/>
    <property type="molecule type" value="Genomic_DNA"/>
</dbReference>
<evidence type="ECO:0000256" key="2">
    <source>
        <dbReference type="RuleBase" id="RU004328"/>
    </source>
</evidence>
<dbReference type="Pfam" id="PF00445">
    <property type="entry name" value="Ribonuclease_T2"/>
    <property type="match status" value="1"/>
</dbReference>
<dbReference type="AlphaFoldDB" id="A0A8S4R723"/>
<dbReference type="InterPro" id="IPR001568">
    <property type="entry name" value="RNase_T2-like"/>
</dbReference>
<dbReference type="GO" id="GO:0005576">
    <property type="term" value="C:extracellular region"/>
    <property type="evidence" value="ECO:0007669"/>
    <property type="project" value="TreeGrafter"/>
</dbReference>
<organism evidence="3 4">
    <name type="scientific">Pararge aegeria aegeria</name>
    <dbReference type="NCBI Taxonomy" id="348720"/>
    <lineage>
        <taxon>Eukaryota</taxon>
        <taxon>Metazoa</taxon>
        <taxon>Ecdysozoa</taxon>
        <taxon>Arthropoda</taxon>
        <taxon>Hexapoda</taxon>
        <taxon>Insecta</taxon>
        <taxon>Pterygota</taxon>
        <taxon>Neoptera</taxon>
        <taxon>Endopterygota</taxon>
        <taxon>Lepidoptera</taxon>
        <taxon>Glossata</taxon>
        <taxon>Ditrysia</taxon>
        <taxon>Papilionoidea</taxon>
        <taxon>Nymphalidae</taxon>
        <taxon>Satyrinae</taxon>
        <taxon>Satyrini</taxon>
        <taxon>Parargina</taxon>
        <taxon>Pararge</taxon>
    </lineage>
</organism>
<comment type="similarity">
    <text evidence="1 2">Belongs to the RNase T2 family.</text>
</comment>
<reference evidence="3" key="1">
    <citation type="submission" date="2022-03" db="EMBL/GenBank/DDBJ databases">
        <authorList>
            <person name="Lindestad O."/>
        </authorList>
    </citation>
    <scope>NUCLEOTIDE SEQUENCE</scope>
</reference>
<dbReference type="PANTHER" id="PTHR11240">
    <property type="entry name" value="RIBONUCLEASE T2"/>
    <property type="match status" value="1"/>
</dbReference>
<dbReference type="Gene3D" id="3.90.730.10">
    <property type="entry name" value="Ribonuclease T2-like"/>
    <property type="match status" value="1"/>
</dbReference>
<keyword evidence="4" id="KW-1185">Reference proteome</keyword>